<proteinExistence type="predicted"/>
<dbReference type="EMBL" id="LUUJ01000006">
    <property type="protein sequence ID" value="OAI20961.1"/>
    <property type="molecule type" value="Genomic_DNA"/>
</dbReference>
<dbReference type="RefSeq" id="WP_064038978.1">
    <property type="nucleotide sequence ID" value="NZ_LUUJ01000006.1"/>
</dbReference>
<reference evidence="1 2" key="1">
    <citation type="submission" date="2016-03" db="EMBL/GenBank/DDBJ databases">
        <authorList>
            <person name="Ploux O."/>
        </authorList>
    </citation>
    <scope>NUCLEOTIDE SEQUENCE [LARGE SCALE GENOMIC DNA]</scope>
    <source>
        <strain evidence="1 2">R-45378</strain>
    </source>
</reference>
<dbReference type="OrthoDB" id="5574439at2"/>
<evidence type="ECO:0000313" key="2">
    <source>
        <dbReference type="Proteomes" id="UP000077857"/>
    </source>
</evidence>
<dbReference type="Proteomes" id="UP000077857">
    <property type="component" value="Unassembled WGS sequence"/>
</dbReference>
<evidence type="ECO:0000313" key="1">
    <source>
        <dbReference type="EMBL" id="OAI20961.1"/>
    </source>
</evidence>
<dbReference type="AlphaFoldDB" id="A0A177NST0"/>
<accession>A0A177NST0</accession>
<sequence length="99" mass="10646">MIETVLATVALGMVFCWRTACRQAAEAAPAGEMSAAAGVRRLPEDAVLRRHVLAQINNEIEAGLAPCPSDSVLRRHHQALVSAKLQQILAEFGSRPACR</sequence>
<protein>
    <submittedName>
        <fullName evidence="1">Uncharacterized protein</fullName>
    </submittedName>
</protein>
<organism evidence="1 2">
    <name type="scientific">Methylomonas koyamae</name>
    <dbReference type="NCBI Taxonomy" id="702114"/>
    <lineage>
        <taxon>Bacteria</taxon>
        <taxon>Pseudomonadati</taxon>
        <taxon>Pseudomonadota</taxon>
        <taxon>Gammaproteobacteria</taxon>
        <taxon>Methylococcales</taxon>
        <taxon>Methylococcaceae</taxon>
        <taxon>Methylomonas</taxon>
    </lineage>
</organism>
<name>A0A177NST0_9GAMM</name>
<gene>
    <name evidence="1" type="ORF">A1507_22345</name>
</gene>
<comment type="caution">
    <text evidence="1">The sequence shown here is derived from an EMBL/GenBank/DDBJ whole genome shotgun (WGS) entry which is preliminary data.</text>
</comment>